<comment type="cofactor">
    <cofactor evidence="1 7">
        <name>L-ascorbate</name>
        <dbReference type="ChEBI" id="CHEBI:38290"/>
    </cofactor>
</comment>
<evidence type="ECO:0000256" key="4">
    <source>
        <dbReference type="ARBA" id="ARBA00022964"/>
    </source>
</evidence>
<keyword evidence="3 7" id="KW-0847">Vitamin C</keyword>
<keyword evidence="10" id="KW-1185">Reference proteome</keyword>
<keyword evidence="5 7" id="KW-0560">Oxidoreductase</keyword>
<dbReference type="NCBIfam" id="NF003975">
    <property type="entry name" value="PRK05467.1-4"/>
    <property type="match status" value="1"/>
</dbReference>
<evidence type="ECO:0000256" key="3">
    <source>
        <dbReference type="ARBA" id="ARBA00022896"/>
    </source>
</evidence>
<keyword evidence="2 7" id="KW-0479">Metal-binding</keyword>
<dbReference type="PANTHER" id="PTHR41536:SF1">
    <property type="entry name" value="PKHD-TYPE HYDROXYLASE YBIX"/>
    <property type="match status" value="1"/>
</dbReference>
<evidence type="ECO:0000256" key="5">
    <source>
        <dbReference type="ARBA" id="ARBA00023002"/>
    </source>
</evidence>
<evidence type="ECO:0000256" key="2">
    <source>
        <dbReference type="ARBA" id="ARBA00022723"/>
    </source>
</evidence>
<protein>
    <submittedName>
        <fullName evidence="9">Fe2+-dependent dioxygenase</fullName>
    </submittedName>
</protein>
<evidence type="ECO:0000256" key="1">
    <source>
        <dbReference type="ARBA" id="ARBA00001961"/>
    </source>
</evidence>
<accession>A0ABU3Q5N7</accession>
<dbReference type="Gene3D" id="4.10.860.20">
    <property type="entry name" value="Rabenosyn, Rab binding domain"/>
    <property type="match status" value="1"/>
</dbReference>
<dbReference type="InterPro" id="IPR023550">
    <property type="entry name" value="PKHD_hydroxylase"/>
</dbReference>
<feature type="binding site" evidence="7">
    <location>
        <position position="161"/>
    </location>
    <ligand>
        <name>Fe cation</name>
        <dbReference type="ChEBI" id="CHEBI:24875"/>
    </ligand>
</feature>
<dbReference type="PANTHER" id="PTHR41536">
    <property type="entry name" value="PKHD-TYPE HYDROXYLASE YBIX"/>
    <property type="match status" value="1"/>
</dbReference>
<dbReference type="PROSITE" id="PS51471">
    <property type="entry name" value="FE2OG_OXY"/>
    <property type="match status" value="1"/>
</dbReference>
<evidence type="ECO:0000313" key="10">
    <source>
        <dbReference type="Proteomes" id="UP001259572"/>
    </source>
</evidence>
<dbReference type="GO" id="GO:0051213">
    <property type="term" value="F:dioxygenase activity"/>
    <property type="evidence" value="ECO:0007669"/>
    <property type="project" value="UniProtKB-KW"/>
</dbReference>
<reference evidence="9 10" key="1">
    <citation type="submission" date="2023-05" db="EMBL/GenBank/DDBJ databases">
        <authorList>
            <person name="Guo Y."/>
        </authorList>
    </citation>
    <scope>NUCLEOTIDE SEQUENCE [LARGE SCALE GENOMIC DNA]</scope>
    <source>
        <strain evidence="9 10">GR2756</strain>
    </source>
</reference>
<dbReference type="Proteomes" id="UP001259572">
    <property type="component" value="Unassembled WGS sequence"/>
</dbReference>
<name>A0ABU3Q5N7_9SPHN</name>
<evidence type="ECO:0000259" key="8">
    <source>
        <dbReference type="PROSITE" id="PS51471"/>
    </source>
</evidence>
<keyword evidence="6 7" id="KW-0408">Iron</keyword>
<keyword evidence="4 7" id="KW-0223">Dioxygenase</keyword>
<comment type="cofactor">
    <cofactor evidence="7">
        <name>Fe(2+)</name>
        <dbReference type="ChEBI" id="CHEBI:29033"/>
    </cofactor>
    <text evidence="7">Binds 1 Fe(2+) ion per subunit.</text>
</comment>
<evidence type="ECO:0000313" key="9">
    <source>
        <dbReference type="EMBL" id="MDT9598384.1"/>
    </source>
</evidence>
<feature type="binding site" evidence="7">
    <location>
        <position position="100"/>
    </location>
    <ligand>
        <name>Fe cation</name>
        <dbReference type="ChEBI" id="CHEBI:24875"/>
    </ligand>
</feature>
<dbReference type="InterPro" id="IPR041097">
    <property type="entry name" value="PKHD_C"/>
</dbReference>
<dbReference type="HAMAP" id="MF_00657">
    <property type="entry name" value="Hydroxyl_YbiX"/>
    <property type="match status" value="1"/>
</dbReference>
<feature type="binding site" evidence="7">
    <location>
        <position position="98"/>
    </location>
    <ligand>
        <name>Fe cation</name>
        <dbReference type="ChEBI" id="CHEBI:24875"/>
    </ligand>
</feature>
<dbReference type="Pfam" id="PF18331">
    <property type="entry name" value="PKHD_C"/>
    <property type="match status" value="1"/>
</dbReference>
<feature type="binding site" evidence="7">
    <location>
        <position position="171"/>
    </location>
    <ligand>
        <name>2-oxoglutarate</name>
        <dbReference type="ChEBI" id="CHEBI:16810"/>
    </ligand>
</feature>
<evidence type="ECO:0000256" key="7">
    <source>
        <dbReference type="HAMAP-Rule" id="MF_00657"/>
    </source>
</evidence>
<dbReference type="SMART" id="SM00702">
    <property type="entry name" value="P4Hc"/>
    <property type="match status" value="1"/>
</dbReference>
<dbReference type="NCBIfam" id="NF003974">
    <property type="entry name" value="PRK05467.1-3"/>
    <property type="match status" value="1"/>
</dbReference>
<feature type="domain" description="Fe2OG dioxygenase" evidence="8">
    <location>
        <begin position="78"/>
        <end position="180"/>
    </location>
</feature>
<dbReference type="Gene3D" id="2.60.120.620">
    <property type="entry name" value="q2cbj1_9rhob like domain"/>
    <property type="match status" value="1"/>
</dbReference>
<dbReference type="Pfam" id="PF13640">
    <property type="entry name" value="2OG-FeII_Oxy_3"/>
    <property type="match status" value="1"/>
</dbReference>
<dbReference type="InterPro" id="IPR044862">
    <property type="entry name" value="Pro_4_hyd_alph_FE2OG_OXY"/>
</dbReference>
<dbReference type="RefSeq" id="WP_315724364.1">
    <property type="nucleotide sequence ID" value="NZ_JAVUPU010000002.1"/>
</dbReference>
<sequence>MLLAIPSLLSSGQVAEVRSLIDEGRWEDGRETAGKQSALAKRNRQIAADCAQGEKARAIVLQALQEDGLFLSAALPRAIFPPLFNRYDGGVRHAFGNHVDNAIRYLPDGSGSIRTDLSATLFLSAPEDYDGGELVIEDSYGAHEVKLAAGDLILYPSTSLHRVEPVTRGSRICSFFWIESRVRDDAQRTILLDMDAAIRSLAQQLGDDRAEVVSLTGCYHNLVRQWASS</sequence>
<gene>
    <name evidence="9" type="ORF">RQX22_05410</name>
</gene>
<evidence type="ECO:0000256" key="6">
    <source>
        <dbReference type="ARBA" id="ARBA00023004"/>
    </source>
</evidence>
<comment type="caution">
    <text evidence="9">The sequence shown here is derived from an EMBL/GenBank/DDBJ whole genome shotgun (WGS) entry which is preliminary data.</text>
</comment>
<dbReference type="EMBL" id="JAVUPU010000002">
    <property type="protein sequence ID" value="MDT9598384.1"/>
    <property type="molecule type" value="Genomic_DNA"/>
</dbReference>
<dbReference type="InterPro" id="IPR005123">
    <property type="entry name" value="Oxoglu/Fe-dep_dioxygenase_dom"/>
</dbReference>
<proteinExistence type="inferred from homology"/>
<organism evidence="9 10">
    <name type="scientific">Sphingosinicella rhizophila</name>
    <dbReference type="NCBI Taxonomy" id="3050082"/>
    <lineage>
        <taxon>Bacteria</taxon>
        <taxon>Pseudomonadati</taxon>
        <taxon>Pseudomonadota</taxon>
        <taxon>Alphaproteobacteria</taxon>
        <taxon>Sphingomonadales</taxon>
        <taxon>Sphingosinicellaceae</taxon>
        <taxon>Sphingosinicella</taxon>
    </lineage>
</organism>
<dbReference type="InterPro" id="IPR006620">
    <property type="entry name" value="Pro_4_hyd_alph"/>
</dbReference>